<protein>
    <recommendedName>
        <fullName evidence="6">RNA polymerase II subunit A C-terminal domain phosphatase</fullName>
        <ecNumber evidence="6">3.1.3.16</ecNumber>
    </recommendedName>
</protein>
<dbReference type="InterPro" id="IPR001357">
    <property type="entry name" value="BRCT_dom"/>
</dbReference>
<keyword evidence="2 6" id="KW-0378">Hydrolase</keyword>
<dbReference type="Pfam" id="PF03031">
    <property type="entry name" value="NIF"/>
    <property type="match status" value="1"/>
</dbReference>
<dbReference type="InterPro" id="IPR036420">
    <property type="entry name" value="BRCT_dom_sf"/>
</dbReference>
<feature type="region of interest" description="Disordered" evidence="7">
    <location>
        <begin position="658"/>
        <end position="683"/>
    </location>
</feature>
<evidence type="ECO:0000313" key="10">
    <source>
        <dbReference type="EMBL" id="KIM47663.1"/>
    </source>
</evidence>
<reference evidence="11" key="2">
    <citation type="submission" date="2015-01" db="EMBL/GenBank/DDBJ databases">
        <title>Evolutionary Origins and Diversification of the Mycorrhizal Mutualists.</title>
        <authorList>
            <consortium name="DOE Joint Genome Institute"/>
            <consortium name="Mycorrhizal Genomics Consortium"/>
            <person name="Kohler A."/>
            <person name="Kuo A."/>
            <person name="Nagy L.G."/>
            <person name="Floudas D."/>
            <person name="Copeland A."/>
            <person name="Barry K.W."/>
            <person name="Cichocki N."/>
            <person name="Veneault-Fourrey C."/>
            <person name="LaButti K."/>
            <person name="Lindquist E.A."/>
            <person name="Lipzen A."/>
            <person name="Lundell T."/>
            <person name="Morin E."/>
            <person name="Murat C."/>
            <person name="Riley R."/>
            <person name="Ohm R."/>
            <person name="Sun H."/>
            <person name="Tunlid A."/>
            <person name="Henrissat B."/>
            <person name="Grigoriev I.V."/>
            <person name="Hibbett D.S."/>
            <person name="Martin F."/>
        </authorList>
    </citation>
    <scope>NUCLEOTIDE SEQUENCE [LARGE SCALE GENOMIC DNA]</scope>
    <source>
        <strain evidence="11">h7</strain>
    </source>
</reference>
<evidence type="ECO:0000256" key="7">
    <source>
        <dbReference type="SAM" id="MobiDB-lite"/>
    </source>
</evidence>
<dbReference type="GO" id="GO:0008420">
    <property type="term" value="F:RNA polymerase II CTD heptapeptide repeat phosphatase activity"/>
    <property type="evidence" value="ECO:0007669"/>
    <property type="project" value="UniProtKB-UniRule"/>
</dbReference>
<dbReference type="PANTHER" id="PTHR23081:SF36">
    <property type="entry name" value="RNA POLYMERASE II SUBUNIT A C-TERMINAL DOMAIN PHOSPHATASE"/>
    <property type="match status" value="1"/>
</dbReference>
<dbReference type="PROSITE" id="PS50172">
    <property type="entry name" value="BRCT"/>
    <property type="match status" value="1"/>
</dbReference>
<dbReference type="InterPro" id="IPR023214">
    <property type="entry name" value="HAD_sf"/>
</dbReference>
<dbReference type="CDD" id="cd17729">
    <property type="entry name" value="BRCT_CTDP1"/>
    <property type="match status" value="1"/>
</dbReference>
<dbReference type="Proteomes" id="UP000053424">
    <property type="component" value="Unassembled WGS sequence"/>
</dbReference>
<comment type="function">
    <text evidence="6">This promotes the activity of RNA polymerase II.</text>
</comment>
<gene>
    <name evidence="10" type="ORF">M413DRAFT_416792</name>
</gene>
<dbReference type="EC" id="3.1.3.16" evidence="6"/>
<evidence type="ECO:0000256" key="2">
    <source>
        <dbReference type="ARBA" id="ARBA00022801"/>
    </source>
</evidence>
<feature type="compositionally biased region" description="Basic and acidic residues" evidence="7">
    <location>
        <begin position="842"/>
        <end position="851"/>
    </location>
</feature>
<dbReference type="SMART" id="SM00577">
    <property type="entry name" value="CPDc"/>
    <property type="match status" value="1"/>
</dbReference>
<dbReference type="InterPro" id="IPR004274">
    <property type="entry name" value="FCP1_dom"/>
</dbReference>
<feature type="region of interest" description="Disordered" evidence="7">
    <location>
        <begin position="403"/>
        <end position="429"/>
    </location>
</feature>
<evidence type="ECO:0000259" key="8">
    <source>
        <dbReference type="PROSITE" id="PS50172"/>
    </source>
</evidence>
<dbReference type="EMBL" id="KN831769">
    <property type="protein sequence ID" value="KIM47663.1"/>
    <property type="molecule type" value="Genomic_DNA"/>
</dbReference>
<name>A0A0C2YCZ4_HEBCY</name>
<dbReference type="AlphaFoldDB" id="A0A0C2YCZ4"/>
<dbReference type="OrthoDB" id="10249888at2759"/>
<dbReference type="CDD" id="cd07521">
    <property type="entry name" value="HAD_FCP1-like"/>
    <property type="match status" value="1"/>
</dbReference>
<feature type="compositionally biased region" description="Polar residues" evidence="7">
    <location>
        <begin position="198"/>
        <end position="213"/>
    </location>
</feature>
<comment type="catalytic activity">
    <reaction evidence="4 6">
        <text>O-phospho-L-seryl-[protein] + H2O = L-seryl-[protein] + phosphate</text>
        <dbReference type="Rhea" id="RHEA:20629"/>
        <dbReference type="Rhea" id="RHEA-COMP:9863"/>
        <dbReference type="Rhea" id="RHEA-COMP:11604"/>
        <dbReference type="ChEBI" id="CHEBI:15377"/>
        <dbReference type="ChEBI" id="CHEBI:29999"/>
        <dbReference type="ChEBI" id="CHEBI:43474"/>
        <dbReference type="ChEBI" id="CHEBI:83421"/>
        <dbReference type="EC" id="3.1.3.16"/>
    </reaction>
</comment>
<feature type="compositionally biased region" description="Acidic residues" evidence="7">
    <location>
        <begin position="814"/>
        <end position="841"/>
    </location>
</feature>
<dbReference type="PROSITE" id="PS50969">
    <property type="entry name" value="FCP1"/>
    <property type="match status" value="1"/>
</dbReference>
<organism evidence="10 11">
    <name type="scientific">Hebeloma cylindrosporum</name>
    <dbReference type="NCBI Taxonomy" id="76867"/>
    <lineage>
        <taxon>Eukaryota</taxon>
        <taxon>Fungi</taxon>
        <taxon>Dikarya</taxon>
        <taxon>Basidiomycota</taxon>
        <taxon>Agaricomycotina</taxon>
        <taxon>Agaricomycetes</taxon>
        <taxon>Agaricomycetidae</taxon>
        <taxon>Agaricales</taxon>
        <taxon>Agaricineae</taxon>
        <taxon>Hymenogastraceae</taxon>
        <taxon>Hebeloma</taxon>
    </lineage>
</organism>
<dbReference type="InterPro" id="IPR036412">
    <property type="entry name" value="HAD-like_sf"/>
</dbReference>
<dbReference type="SUPFAM" id="SSF52113">
    <property type="entry name" value="BRCT domain"/>
    <property type="match status" value="1"/>
</dbReference>
<feature type="region of interest" description="Disordered" evidence="7">
    <location>
        <begin position="708"/>
        <end position="851"/>
    </location>
</feature>
<proteinExistence type="predicted"/>
<evidence type="ECO:0000313" key="11">
    <source>
        <dbReference type="Proteomes" id="UP000053424"/>
    </source>
</evidence>
<comment type="catalytic activity">
    <reaction evidence="5 6">
        <text>O-phospho-L-threonyl-[protein] + H2O = L-threonyl-[protein] + phosphate</text>
        <dbReference type="Rhea" id="RHEA:47004"/>
        <dbReference type="Rhea" id="RHEA-COMP:11060"/>
        <dbReference type="Rhea" id="RHEA-COMP:11605"/>
        <dbReference type="ChEBI" id="CHEBI:15377"/>
        <dbReference type="ChEBI" id="CHEBI:30013"/>
        <dbReference type="ChEBI" id="CHEBI:43474"/>
        <dbReference type="ChEBI" id="CHEBI:61977"/>
        <dbReference type="EC" id="3.1.3.16"/>
    </reaction>
</comment>
<dbReference type="STRING" id="686832.A0A0C2YCZ4"/>
<dbReference type="PANTHER" id="PTHR23081">
    <property type="entry name" value="RNA POLYMERASE II CTD PHOSPHATASE"/>
    <property type="match status" value="1"/>
</dbReference>
<evidence type="ECO:0000256" key="5">
    <source>
        <dbReference type="ARBA" id="ARBA00048336"/>
    </source>
</evidence>
<comment type="subcellular location">
    <subcellularLocation>
        <location evidence="1 6">Nucleus</location>
    </subcellularLocation>
</comment>
<feature type="domain" description="BRCT" evidence="8">
    <location>
        <begin position="557"/>
        <end position="650"/>
    </location>
</feature>
<dbReference type="HOGENOM" id="CLU_007683_0_1_1"/>
<dbReference type="Pfam" id="PF12738">
    <property type="entry name" value="PTCB-BRCT"/>
    <property type="match status" value="1"/>
</dbReference>
<feature type="region of interest" description="Disordered" evidence="7">
    <location>
        <begin position="197"/>
        <end position="220"/>
    </location>
</feature>
<accession>A0A0C2YCZ4</accession>
<dbReference type="Gene3D" id="3.40.50.10190">
    <property type="entry name" value="BRCT domain"/>
    <property type="match status" value="1"/>
</dbReference>
<feature type="compositionally biased region" description="Basic and acidic residues" evidence="7">
    <location>
        <begin position="462"/>
        <end position="471"/>
    </location>
</feature>
<evidence type="ECO:0000256" key="1">
    <source>
        <dbReference type="ARBA" id="ARBA00004123"/>
    </source>
</evidence>
<dbReference type="SMART" id="SM00292">
    <property type="entry name" value="BRCT"/>
    <property type="match status" value="1"/>
</dbReference>
<dbReference type="InterPro" id="IPR039189">
    <property type="entry name" value="Fcp1"/>
</dbReference>
<dbReference type="SUPFAM" id="SSF56784">
    <property type="entry name" value="HAD-like"/>
    <property type="match status" value="1"/>
</dbReference>
<dbReference type="Gene3D" id="3.40.50.1000">
    <property type="entry name" value="HAD superfamily/HAD-like"/>
    <property type="match status" value="1"/>
</dbReference>
<evidence type="ECO:0000259" key="9">
    <source>
        <dbReference type="PROSITE" id="PS50969"/>
    </source>
</evidence>
<evidence type="ECO:0000256" key="6">
    <source>
        <dbReference type="RuleBase" id="RU366066"/>
    </source>
</evidence>
<dbReference type="InterPro" id="IPR011947">
    <property type="entry name" value="FCP1_euk"/>
</dbReference>
<keyword evidence="3 6" id="KW-0539">Nucleus</keyword>
<evidence type="ECO:0000256" key="3">
    <source>
        <dbReference type="ARBA" id="ARBA00023242"/>
    </source>
</evidence>
<dbReference type="GO" id="GO:0005634">
    <property type="term" value="C:nucleus"/>
    <property type="evidence" value="ECO:0007669"/>
    <property type="project" value="UniProtKB-SubCell"/>
</dbReference>
<feature type="domain" description="FCP1 homology" evidence="9">
    <location>
        <begin position="157"/>
        <end position="384"/>
    </location>
</feature>
<reference evidence="10 11" key="1">
    <citation type="submission" date="2014-04" db="EMBL/GenBank/DDBJ databases">
        <authorList>
            <consortium name="DOE Joint Genome Institute"/>
            <person name="Kuo A."/>
            <person name="Gay G."/>
            <person name="Dore J."/>
            <person name="Kohler A."/>
            <person name="Nagy L.G."/>
            <person name="Floudas D."/>
            <person name="Copeland A."/>
            <person name="Barry K.W."/>
            <person name="Cichocki N."/>
            <person name="Veneault-Fourrey C."/>
            <person name="LaButti K."/>
            <person name="Lindquist E.A."/>
            <person name="Lipzen A."/>
            <person name="Lundell T."/>
            <person name="Morin E."/>
            <person name="Murat C."/>
            <person name="Sun H."/>
            <person name="Tunlid A."/>
            <person name="Henrissat B."/>
            <person name="Grigoriev I.V."/>
            <person name="Hibbett D.S."/>
            <person name="Martin F."/>
            <person name="Nordberg H.P."/>
            <person name="Cantor M.N."/>
            <person name="Hua S.X."/>
        </authorList>
    </citation>
    <scope>NUCLEOTIDE SEQUENCE [LARGE SCALE GENOMIC DNA]</scope>
    <source>
        <strain evidence="11">h7</strain>
    </source>
</reference>
<evidence type="ECO:0000256" key="4">
    <source>
        <dbReference type="ARBA" id="ARBA00047761"/>
    </source>
</evidence>
<feature type="region of interest" description="Disordered" evidence="7">
    <location>
        <begin position="462"/>
        <end position="500"/>
    </location>
</feature>
<dbReference type="NCBIfam" id="TIGR02250">
    <property type="entry name" value="FCP1_euk"/>
    <property type="match status" value="1"/>
</dbReference>
<keyword evidence="11" id="KW-1185">Reference proteome</keyword>
<sequence length="851" mass="94813">MDSSPTELYLPQSLSYPIKVVSLDANPQSELHRGTRLLSYSFIYIPSTPDPKPQTRFGTWDSAIQGTLKSWKIKPGDVISEKKARTTPAVVLIEPCKHGMQLGGLCVLCGKDMTNVDYTGFSDASRASIQMTHSAFGPTVSLEEAQRIERETADHLLNSRKLSLIVDLDQTIVHATVDPTVGDWIVDGQAWEARQAKKASTTPIDAANAQGNNVDADEDDCNPNWEALKDVRSFRLGPESFGPPSLRDAHRSAKGKHKMVETEGCMYYIKPRPGWKEFLRDCATKYEMHVYTMGTRAYAEEVCAAIDPDGSIFGGRLLSRDESGSLTQKSLQRLFPCDTSMVVIIDDRADVWEWSPNLLKVIPYDFFIGIGDINSSFLPKVEPLTPAVLTPTSSKAAASINRALGPSNSSESATPTAVDTSPSVPPSPVEEEIAELQTTAMLTRNNAALDAQLEERPLAKKEKELQEHEIQESQQAEHLVPETSSNIKEPSPKPEKHHKKALLKNDDYELIRIGKARLCYVHSRFFDAYDARSSENPRRKTVPASRSYDVTRIIPRLRSEVFEGVHILFSSVIPLDTQPETTEIWRLAHMFGARVSTELKSDITHVVAAKRGTVKVDMARKRGGIKIVWLAWFTDSVALWSRQDERPYFLDDPQTATTISIPPMDPQHSGYIESEDDQEPLETKETGRLELAAINWDDINDEVEAAMLESDDEDDMKSERSGMRSENVSEDEMGSENGSVNGTPRLKRKRLRSATPSDGGHANGNDEYLRSPLAKRKKLAADRSGFSRLKEGITADELVEPASNGSSPKLPMEESVDEVSEDDDDDDDDEEEEDEEEEEDDFLARDLQDWG</sequence>
<feature type="compositionally biased region" description="Polar residues" evidence="7">
    <location>
        <begin position="472"/>
        <end position="487"/>
    </location>
</feature>